<evidence type="ECO:0000313" key="8">
    <source>
        <dbReference type="Proteomes" id="UP000031523"/>
    </source>
</evidence>
<dbReference type="SUPFAM" id="SSF51905">
    <property type="entry name" value="FAD/NAD(P)-binding domain"/>
    <property type="match status" value="2"/>
</dbReference>
<dbReference type="PANTHER" id="PTHR43557:SF2">
    <property type="entry name" value="RIESKE DOMAIN-CONTAINING PROTEIN-RELATED"/>
    <property type="match status" value="1"/>
</dbReference>
<dbReference type="Pfam" id="PF14759">
    <property type="entry name" value="Reductase_C"/>
    <property type="match status" value="1"/>
</dbReference>
<dbReference type="PANTHER" id="PTHR43557">
    <property type="entry name" value="APOPTOSIS-INDUCING FACTOR 1"/>
    <property type="match status" value="1"/>
</dbReference>
<evidence type="ECO:0000256" key="1">
    <source>
        <dbReference type="ARBA" id="ARBA00001974"/>
    </source>
</evidence>
<dbReference type="PRINTS" id="PR00411">
    <property type="entry name" value="PNDRDTASEI"/>
</dbReference>
<dbReference type="Gene3D" id="3.50.50.60">
    <property type="entry name" value="FAD/NAD(P)-binding domain"/>
    <property type="match status" value="2"/>
</dbReference>
<dbReference type="PRINTS" id="PR00368">
    <property type="entry name" value="FADPNR"/>
</dbReference>
<organism evidence="7 8">
    <name type="scientific">Streptomyces albus (strain ATCC 21838 / DSM 41398 / FERM P-419 / JCM 4703 / NBRC 107858)</name>
    <dbReference type="NCBI Taxonomy" id="1081613"/>
    <lineage>
        <taxon>Bacteria</taxon>
        <taxon>Bacillati</taxon>
        <taxon>Actinomycetota</taxon>
        <taxon>Actinomycetes</taxon>
        <taxon>Kitasatosporales</taxon>
        <taxon>Streptomycetaceae</taxon>
        <taxon>Streptomyces</taxon>
    </lineage>
</organism>
<proteinExistence type="predicted"/>
<dbReference type="KEGG" id="sals:SLNWT_0025"/>
<feature type="domain" description="FAD/NAD(P)-binding" evidence="5">
    <location>
        <begin position="2"/>
        <end position="295"/>
    </location>
</feature>
<accession>A0A0B5ENL1</accession>
<dbReference type="InterPro" id="IPR028202">
    <property type="entry name" value="Reductase_C"/>
</dbReference>
<reference evidence="7 8" key="1">
    <citation type="submission" date="2015-01" db="EMBL/GenBank/DDBJ databases">
        <title>Enhanced salinomycin production by adjusting the supply of polyketide extender units in Streptomyce albus DSM 41398.</title>
        <authorList>
            <person name="Lu C."/>
        </authorList>
    </citation>
    <scope>NUCLEOTIDE SEQUENCE [LARGE SCALE GENOMIC DNA]</scope>
    <source>
        <strain evidence="8">ATCC 21838 / DSM 41398 / FERM P-419 / JCM 4703 / NBRC 107858</strain>
    </source>
</reference>
<dbReference type="InterPro" id="IPR036188">
    <property type="entry name" value="FAD/NAD-bd_sf"/>
</dbReference>
<dbReference type="GO" id="GO:0005737">
    <property type="term" value="C:cytoplasm"/>
    <property type="evidence" value="ECO:0007669"/>
    <property type="project" value="TreeGrafter"/>
</dbReference>
<keyword evidence="2" id="KW-0285">Flavoprotein</keyword>
<dbReference type="EMBL" id="CP010519">
    <property type="protein sequence ID" value="AJE80401.1"/>
    <property type="molecule type" value="Genomic_DNA"/>
</dbReference>
<evidence type="ECO:0000256" key="4">
    <source>
        <dbReference type="ARBA" id="ARBA00023002"/>
    </source>
</evidence>
<keyword evidence="3" id="KW-0274">FAD</keyword>
<dbReference type="Gene3D" id="3.30.390.30">
    <property type="match status" value="1"/>
</dbReference>
<sequence length="403" mass="42275">MGGGHGGFETARSLRENGFEGALTLVSEESFAPYERPPLSKAYLVGQVCATDLAFREKSFYRDNDIELLVGDKVVGLDRADRTVCLSEGGVRGYDDLVLAVGASPVLPDIPGSGLEGVEVLRTLADAQRLRARLAPGQRLVVVGGGFIGLELASCAPGLGVDVTVVEVADRLMAGKISVPTAQHFLDFHRGNGVVCRLGTGARAIEGAGGRVCAVHTTGGSRLPADLVVLAVGVRPRTELARAAGLAVDDGILVDTDLRTQDPAISAIGDCARFPSPHAGAPVRIESVQNAADQARHVAARITGAATAQAFSPVPWFWSQQGTMKLQIAGLTTGHDHVVTVPGGRHPSALCFREERLVGIETINAPRHHLSGRRLLASERRPTAAEAAAPDFDLDLIAAPRRG</sequence>
<evidence type="ECO:0000259" key="5">
    <source>
        <dbReference type="Pfam" id="PF07992"/>
    </source>
</evidence>
<protein>
    <submittedName>
        <fullName evidence="7">FAD-dependent pyridine nucleotide-disulfide oxidoreductase</fullName>
    </submittedName>
</protein>
<dbReference type="GO" id="GO:0016651">
    <property type="term" value="F:oxidoreductase activity, acting on NAD(P)H"/>
    <property type="evidence" value="ECO:0007669"/>
    <property type="project" value="TreeGrafter"/>
</dbReference>
<name>A0A0B5ENL1_STRA4</name>
<dbReference type="InterPro" id="IPR023753">
    <property type="entry name" value="FAD/NAD-binding_dom"/>
</dbReference>
<comment type="cofactor">
    <cofactor evidence="1">
        <name>FAD</name>
        <dbReference type="ChEBI" id="CHEBI:57692"/>
    </cofactor>
</comment>
<evidence type="ECO:0000259" key="6">
    <source>
        <dbReference type="Pfam" id="PF14759"/>
    </source>
</evidence>
<dbReference type="Proteomes" id="UP000031523">
    <property type="component" value="Chromosome"/>
</dbReference>
<dbReference type="Pfam" id="PF07992">
    <property type="entry name" value="Pyr_redox_2"/>
    <property type="match status" value="1"/>
</dbReference>
<gene>
    <name evidence="7" type="ORF">SLNWT_0025</name>
</gene>
<evidence type="ECO:0000256" key="3">
    <source>
        <dbReference type="ARBA" id="ARBA00022827"/>
    </source>
</evidence>
<keyword evidence="8" id="KW-1185">Reference proteome</keyword>
<feature type="domain" description="Reductase C-terminal" evidence="6">
    <location>
        <begin position="316"/>
        <end position="395"/>
    </location>
</feature>
<evidence type="ECO:0000256" key="2">
    <source>
        <dbReference type="ARBA" id="ARBA00022630"/>
    </source>
</evidence>
<dbReference type="InterPro" id="IPR050446">
    <property type="entry name" value="FAD-oxidoreductase/Apoptosis"/>
</dbReference>
<dbReference type="InterPro" id="IPR016156">
    <property type="entry name" value="FAD/NAD-linked_Rdtase_dimer_sf"/>
</dbReference>
<dbReference type="AlphaFoldDB" id="A0A0B5ENL1"/>
<dbReference type="SUPFAM" id="SSF55424">
    <property type="entry name" value="FAD/NAD-linked reductases, dimerisation (C-terminal) domain"/>
    <property type="match status" value="1"/>
</dbReference>
<evidence type="ECO:0000313" key="7">
    <source>
        <dbReference type="EMBL" id="AJE80401.1"/>
    </source>
</evidence>
<keyword evidence="4" id="KW-0560">Oxidoreductase</keyword>